<dbReference type="Pfam" id="PF08245">
    <property type="entry name" value="Mur_ligase_M"/>
    <property type="match status" value="1"/>
</dbReference>
<keyword evidence="6" id="KW-1185">Reference proteome</keyword>
<dbReference type="GO" id="GO:0005524">
    <property type="term" value="F:ATP binding"/>
    <property type="evidence" value="ECO:0007669"/>
    <property type="project" value="UniProtKB-KW"/>
</dbReference>
<feature type="domain" description="Mur ligase central" evidence="4">
    <location>
        <begin position="259"/>
        <end position="481"/>
    </location>
</feature>
<dbReference type="SUPFAM" id="SSF53244">
    <property type="entry name" value="MurD-like peptide ligases, peptide-binding domain"/>
    <property type="match status" value="1"/>
</dbReference>
<comment type="caution">
    <text evidence="5">The sequence shown here is derived from an EMBL/GenBank/DDBJ whole genome shotgun (WGS) entry which is preliminary data.</text>
</comment>
<evidence type="ECO:0000313" key="6">
    <source>
        <dbReference type="Proteomes" id="UP000266258"/>
    </source>
</evidence>
<name>A0A3A1Y3S6_9GAMM</name>
<dbReference type="GO" id="GO:0016881">
    <property type="term" value="F:acid-amino acid ligase activity"/>
    <property type="evidence" value="ECO:0007669"/>
    <property type="project" value="InterPro"/>
</dbReference>
<dbReference type="InterPro" id="IPR051046">
    <property type="entry name" value="MurCDEF_CellWall_CoF430Synth"/>
</dbReference>
<keyword evidence="2" id="KW-0547">Nucleotide-binding</keyword>
<dbReference type="PANTHER" id="PTHR43024">
    <property type="entry name" value="UDP-N-ACETYLMURAMOYL-TRIPEPTIDE--D-ALANYL-D-ALANINE LIGASE"/>
    <property type="match status" value="1"/>
</dbReference>
<gene>
    <name evidence="5" type="ORF">CJP74_03095</name>
</gene>
<evidence type="ECO:0000256" key="2">
    <source>
        <dbReference type="ARBA" id="ARBA00022741"/>
    </source>
</evidence>
<dbReference type="Gene3D" id="3.90.190.20">
    <property type="entry name" value="Mur ligase, C-terminal domain"/>
    <property type="match status" value="1"/>
</dbReference>
<dbReference type="Gene3D" id="3.40.1190.10">
    <property type="entry name" value="Mur-like, catalytic domain"/>
    <property type="match status" value="1"/>
</dbReference>
<reference evidence="5 6" key="1">
    <citation type="submission" date="2017-08" db="EMBL/GenBank/DDBJ databases">
        <title>Reclassification of Bisgaard taxon 37 and 44.</title>
        <authorList>
            <person name="Christensen H."/>
        </authorList>
    </citation>
    <scope>NUCLEOTIDE SEQUENCE [LARGE SCALE GENOMIC DNA]</scope>
    <source>
        <strain evidence="5 6">B96_4</strain>
    </source>
</reference>
<dbReference type="AlphaFoldDB" id="A0A3A1Y3S6"/>
<dbReference type="SUPFAM" id="SSF53623">
    <property type="entry name" value="MurD-like peptide ligases, catalytic domain"/>
    <property type="match status" value="1"/>
</dbReference>
<proteinExistence type="predicted"/>
<dbReference type="InterPro" id="IPR036615">
    <property type="entry name" value="Mur_ligase_C_dom_sf"/>
</dbReference>
<keyword evidence="3" id="KW-0067">ATP-binding</keyword>
<evidence type="ECO:0000313" key="5">
    <source>
        <dbReference type="EMBL" id="RIY32982.1"/>
    </source>
</evidence>
<dbReference type="InterPro" id="IPR013221">
    <property type="entry name" value="Mur_ligase_cen"/>
</dbReference>
<sequence>MSHYTSLQAIITGLEKANLLDKRFIPFQPESLVTYASEEQIISLVDKTQEEFKQQDKYQEELALRESQHYKNHAGITARSTVVLETEKYLEEVKKGKPFIPNHEIPITYIGKFAGEEKNFDQPKEVEVSPLDQVKGNYKDTSKYYSASEVLCDLFAFKGLPFASQPVFLTTDTRRLNNDLKVSAFFALKSNNFTGQELASMALKNRNTVVFLGNLSEEDKDFCLKNNLGNIIPVLDINQALNFVARQVRFDYAPLSIAITGSSGKTSLKEIVSHVFRNYYPHRVVSTTGNFNNELGVPITLLDIVNSHIKHRIKPEVAVVEHGANHIGEIARTTALSCPDIAIINNVQPAHTEGFGGIKGVALAKNEIFANLNVNGVKIINLDSYTNDLMFARNGHQTLLTFSAKNPVADFYLDENTLEFQDEQITFDLYINAFEVKRLHIPQNQHNLTKEIFVDPQQVKVRTNLKGKIGAYNATAAIAVCLAGGVPLDHILYSLQNVPTPARRTKIIKTPAACYIDDSYNANPSSVLASMEILALQKQEHKYFMLGFMAELDYQTKVDFFTEVYQKYIAGEKQPFTLIANFSYVTVKPKVAANKTIYTLPISKDGKPLYVVEEHNITTPVAESSYYRLACKVFQLIKDNSVTNFAIAFKGSNSSKMNLCFKEFVQMLKNDPTHFAPEAYLSQELLEYLK</sequence>
<dbReference type="InterPro" id="IPR036565">
    <property type="entry name" value="Mur-like_cat_sf"/>
</dbReference>
<evidence type="ECO:0000256" key="3">
    <source>
        <dbReference type="ARBA" id="ARBA00022840"/>
    </source>
</evidence>
<evidence type="ECO:0000256" key="1">
    <source>
        <dbReference type="ARBA" id="ARBA00022598"/>
    </source>
</evidence>
<evidence type="ECO:0000259" key="4">
    <source>
        <dbReference type="Pfam" id="PF08245"/>
    </source>
</evidence>
<dbReference type="Proteomes" id="UP000266258">
    <property type="component" value="Unassembled WGS sequence"/>
</dbReference>
<dbReference type="EMBL" id="NRJH01000023">
    <property type="protein sequence ID" value="RIY32982.1"/>
    <property type="molecule type" value="Genomic_DNA"/>
</dbReference>
<accession>A0A3A1Y3S6</accession>
<dbReference type="RefSeq" id="WP_119496807.1">
    <property type="nucleotide sequence ID" value="NZ_NRJH01000023.1"/>
</dbReference>
<dbReference type="PANTHER" id="PTHR43024:SF1">
    <property type="entry name" value="UDP-N-ACETYLMURAMOYL-TRIPEPTIDE--D-ALANYL-D-ALANINE LIGASE"/>
    <property type="match status" value="1"/>
</dbReference>
<dbReference type="OrthoDB" id="9801978at2"/>
<keyword evidence="1" id="KW-0436">Ligase</keyword>
<protein>
    <recommendedName>
        <fullName evidence="4">Mur ligase central domain-containing protein</fullName>
    </recommendedName>
</protein>
<organism evidence="5 6">
    <name type="scientific">Psittacicella melopsittaci</name>
    <dbReference type="NCBI Taxonomy" id="2028576"/>
    <lineage>
        <taxon>Bacteria</taxon>
        <taxon>Pseudomonadati</taxon>
        <taxon>Pseudomonadota</taxon>
        <taxon>Gammaproteobacteria</taxon>
        <taxon>Pasteurellales</taxon>
        <taxon>Psittacicellaceae</taxon>
        <taxon>Psittacicella</taxon>
    </lineage>
</organism>